<gene>
    <name evidence="2" type="ORF">QCA50_003552</name>
</gene>
<dbReference type="Proteomes" id="UP001385951">
    <property type="component" value="Unassembled WGS sequence"/>
</dbReference>
<keyword evidence="3" id="KW-1185">Reference proteome</keyword>
<comment type="caution">
    <text evidence="2">The sequence shown here is derived from an EMBL/GenBank/DDBJ whole genome shotgun (WGS) entry which is preliminary data.</text>
</comment>
<protein>
    <submittedName>
        <fullName evidence="2">Uncharacterized protein</fullName>
    </submittedName>
</protein>
<accession>A0AAW0GPZ0</accession>
<evidence type="ECO:0000313" key="2">
    <source>
        <dbReference type="EMBL" id="KAK7693977.1"/>
    </source>
</evidence>
<evidence type="ECO:0000313" key="3">
    <source>
        <dbReference type="Proteomes" id="UP001385951"/>
    </source>
</evidence>
<proteinExistence type="predicted"/>
<feature type="region of interest" description="Disordered" evidence="1">
    <location>
        <begin position="97"/>
        <end position="126"/>
    </location>
</feature>
<feature type="compositionally biased region" description="Acidic residues" evidence="1">
    <location>
        <begin position="510"/>
        <end position="530"/>
    </location>
</feature>
<reference evidence="2 3" key="1">
    <citation type="submission" date="2022-09" db="EMBL/GenBank/DDBJ databases">
        <authorList>
            <person name="Palmer J.M."/>
        </authorList>
    </citation>
    <scope>NUCLEOTIDE SEQUENCE [LARGE SCALE GENOMIC DNA]</scope>
    <source>
        <strain evidence="2 3">DSM 7382</strain>
    </source>
</reference>
<feature type="compositionally biased region" description="Polar residues" evidence="1">
    <location>
        <begin position="155"/>
        <end position="164"/>
    </location>
</feature>
<feature type="region of interest" description="Disordered" evidence="1">
    <location>
        <begin position="451"/>
        <end position="530"/>
    </location>
</feature>
<feature type="region of interest" description="Disordered" evidence="1">
    <location>
        <begin position="152"/>
        <end position="177"/>
    </location>
</feature>
<evidence type="ECO:0000256" key="1">
    <source>
        <dbReference type="SAM" id="MobiDB-lite"/>
    </source>
</evidence>
<name>A0AAW0GPZ0_9APHY</name>
<dbReference type="AlphaFoldDB" id="A0AAW0GPZ0"/>
<organism evidence="2 3">
    <name type="scientific">Cerrena zonata</name>
    <dbReference type="NCBI Taxonomy" id="2478898"/>
    <lineage>
        <taxon>Eukaryota</taxon>
        <taxon>Fungi</taxon>
        <taxon>Dikarya</taxon>
        <taxon>Basidiomycota</taxon>
        <taxon>Agaricomycotina</taxon>
        <taxon>Agaricomycetes</taxon>
        <taxon>Polyporales</taxon>
        <taxon>Cerrenaceae</taxon>
        <taxon>Cerrena</taxon>
    </lineage>
</organism>
<sequence>MSAAINTIAFMHRSLSYFLRFLNASSPRGGLRHIGFGLVGANFTEELKMASSQQYHQVGGFGATSWQTKVEDIAQTHWRAGGIDLIFGVKPSGATYLYRPDDQPNTSNYAASRNPGRPRQTTSSTQLLSVSPVTFTTYEEFLAFLKDHAHKSAGKRNNQDNSKANKGLDSDPQSRGIPTELGMIRALFEKQRIFLRAYTNTLRPSSTVYAIAPSPKISETRFVSFTYTLWERERQRPLIMDLGWAEFELNEGDNGFQLKSCHHITTKEHSHLRNPGVKVQDFAYGTTERLSLEEAGARFGHFLSASPVPTIIFTHESSRFRFKPRDIIHQLDIETVTWETSLESLDNLLQPATASSVYGVNKSSRYSESQHGVSNASTHKASFHLVDLRNLAVKAVRFVETQDDTLQGNAAYLGVKGVITGGNAGNDAWTLGHMWYAMASGGTFLQQKASMDKAPSVASSTTATPAPEPEQLLGYPNDDSDEEQDPNDVAPMASAAPVTKAMARDPYEALNDDDDDYDVDAGGDSDSDSD</sequence>
<dbReference type="EMBL" id="JASBNA010000003">
    <property type="protein sequence ID" value="KAK7693977.1"/>
    <property type="molecule type" value="Genomic_DNA"/>
</dbReference>